<evidence type="ECO:0000313" key="5">
    <source>
        <dbReference type="Proteomes" id="UP000623307"/>
    </source>
</evidence>
<proteinExistence type="predicted"/>
<dbReference type="InterPro" id="IPR000182">
    <property type="entry name" value="GNAT_dom"/>
</dbReference>
<evidence type="ECO:0000313" key="4">
    <source>
        <dbReference type="Proteomes" id="UP000325743"/>
    </source>
</evidence>
<evidence type="ECO:0000313" key="2">
    <source>
        <dbReference type="EMBL" id="QEZ44889.1"/>
    </source>
</evidence>
<dbReference type="OrthoDB" id="9155254at2"/>
<protein>
    <submittedName>
        <fullName evidence="2">GNAT family N-acetyltransferase</fullName>
    </submittedName>
</protein>
<dbReference type="AlphaFoldDB" id="A0A5P3VJC2"/>
<dbReference type="InterPro" id="IPR016181">
    <property type="entry name" value="Acyl_CoA_acyltransferase"/>
</dbReference>
<dbReference type="Proteomes" id="UP000623307">
    <property type="component" value="Chromosome 1"/>
</dbReference>
<organism evidence="2 4">
    <name type="scientific">Cupriavidus oxalaticus</name>
    <dbReference type="NCBI Taxonomy" id="96344"/>
    <lineage>
        <taxon>Bacteria</taxon>
        <taxon>Pseudomonadati</taxon>
        <taxon>Pseudomonadota</taxon>
        <taxon>Betaproteobacteria</taxon>
        <taxon>Burkholderiales</taxon>
        <taxon>Burkholderiaceae</taxon>
        <taxon>Cupriavidus</taxon>
    </lineage>
</organism>
<evidence type="ECO:0000259" key="1">
    <source>
        <dbReference type="PROSITE" id="PS51186"/>
    </source>
</evidence>
<reference evidence="3 5" key="2">
    <citation type="submission" date="2021-02" db="EMBL/GenBank/DDBJ databases">
        <title>Complete Genome Sequence of Cupriavidus oxalaticus Strain Ox1, a Soil Oxalate-Degrading Species.</title>
        <authorList>
            <person name="Palmieri F."/>
            <person name="Udriet P."/>
            <person name="Deuasquier M."/>
            <person name="Beaudoing E."/>
            <person name="Johnson S.L."/>
            <person name="Davenport K.W."/>
            <person name="Chain P.S."/>
            <person name="Bindschedler S."/>
            <person name="Junier P."/>
        </authorList>
    </citation>
    <scope>NUCLEOTIDE SEQUENCE [LARGE SCALE GENOMIC DNA]</scope>
    <source>
        <strain evidence="3 5">Ox1</strain>
    </source>
</reference>
<accession>A0A5P3VJC2</accession>
<dbReference type="GO" id="GO:0016747">
    <property type="term" value="F:acyltransferase activity, transferring groups other than amino-acyl groups"/>
    <property type="evidence" value="ECO:0007669"/>
    <property type="project" value="InterPro"/>
</dbReference>
<name>A0A5P3VJC2_9BURK</name>
<dbReference type="Gene3D" id="3.40.630.30">
    <property type="match status" value="1"/>
</dbReference>
<sequence length="146" mass="16113">MIRNARLRAAKAEDLEAVRQVVAASGLTIPESSDATALYHVAIVEDSVVGCACGEQRAETFVVHTVAVLPGYRGHRLATHLVSVLLTRARANGCTKATVLTDENPGFFARYGFTLTPMDTVIREMRLSMDFLRRFGARSHYMCRQL</sequence>
<dbReference type="CDD" id="cd04301">
    <property type="entry name" value="NAT_SF"/>
    <property type="match status" value="1"/>
</dbReference>
<reference evidence="2 4" key="1">
    <citation type="submission" date="2018-09" db="EMBL/GenBank/DDBJ databases">
        <title>Complete genome sequence of Cupriavidus oxalaticus T2, a bacterium capable of phenol tolerance and degradation.</title>
        <authorList>
            <person name="Yan J."/>
        </authorList>
    </citation>
    <scope>NUCLEOTIDE SEQUENCE [LARGE SCALE GENOMIC DNA]</scope>
    <source>
        <strain evidence="2 4">T2</strain>
    </source>
</reference>
<dbReference type="Pfam" id="PF00583">
    <property type="entry name" value="Acetyltransf_1"/>
    <property type="match status" value="1"/>
</dbReference>
<dbReference type="PROSITE" id="PS51186">
    <property type="entry name" value="GNAT"/>
    <property type="match status" value="1"/>
</dbReference>
<gene>
    <name evidence="2" type="ORF">D2917_12060</name>
    <name evidence="3" type="ORF">JTE92_04485</name>
</gene>
<dbReference type="EMBL" id="CP069811">
    <property type="protein sequence ID" value="QRQ92173.1"/>
    <property type="molecule type" value="Genomic_DNA"/>
</dbReference>
<evidence type="ECO:0000313" key="3">
    <source>
        <dbReference type="EMBL" id="QRQ92173.1"/>
    </source>
</evidence>
<dbReference type="Proteomes" id="UP000325743">
    <property type="component" value="Chromosome 1"/>
</dbReference>
<dbReference type="SUPFAM" id="SSF55729">
    <property type="entry name" value="Acyl-CoA N-acyltransferases (Nat)"/>
    <property type="match status" value="1"/>
</dbReference>
<keyword evidence="5" id="KW-1185">Reference proteome</keyword>
<keyword evidence="2" id="KW-0808">Transferase</keyword>
<dbReference type="EMBL" id="CP032518">
    <property type="protein sequence ID" value="QEZ44889.1"/>
    <property type="molecule type" value="Genomic_DNA"/>
</dbReference>
<feature type="domain" description="N-acetyltransferase" evidence="1">
    <location>
        <begin position="5"/>
        <end position="130"/>
    </location>
</feature>